<evidence type="ECO:0000313" key="1">
    <source>
        <dbReference type="EMBL" id="VBB80161.1"/>
    </source>
</evidence>
<name>A0ABY6SBQ7_PODCO</name>
<reference evidence="1" key="1">
    <citation type="submission" date="2018-02" db="EMBL/GenBank/DDBJ databases">
        <authorList>
            <person name="Silar P."/>
        </authorList>
    </citation>
    <scope>NUCLEOTIDE SEQUENCE [LARGE SCALE GENOMIC DNA]</scope>
    <source>
        <strain evidence="1">T</strain>
    </source>
</reference>
<evidence type="ECO:0000313" key="2">
    <source>
        <dbReference type="Proteomes" id="UP000280685"/>
    </source>
</evidence>
<keyword evidence="2" id="KW-1185">Reference proteome</keyword>
<protein>
    <submittedName>
        <fullName evidence="1">Uncharacterized protein</fullName>
    </submittedName>
</protein>
<proteinExistence type="predicted"/>
<sequence>MDRQQSRRMSHQRPRAIRARRQHQNFITRDDLLPGEFLTEVALLTRNGHVVMLPRALISPRYQQSYIPAAAEEIWGGATQQPTAEEASFSTVRYSPMGLLSSNRSPRTWYKIPQMSPQWTIMRFPILDSELCRQKGVSTILGRPFIIWHRQFLSGLLTPRTPYVLMGVIRRQWVIRDRVPITRVAWGACLRFSPMEGWIRTTKFGWDARLQLSNREGLI</sequence>
<gene>
    <name evidence="1" type="ORF">PODCO_407095</name>
</gene>
<dbReference type="Proteomes" id="UP000280685">
    <property type="component" value="Chromosome 4"/>
</dbReference>
<accession>A0ABY6SBQ7</accession>
<organism evidence="1 2">
    <name type="scientific">Podospora comata</name>
    <dbReference type="NCBI Taxonomy" id="48703"/>
    <lineage>
        <taxon>Eukaryota</taxon>
        <taxon>Fungi</taxon>
        <taxon>Dikarya</taxon>
        <taxon>Ascomycota</taxon>
        <taxon>Pezizomycotina</taxon>
        <taxon>Sordariomycetes</taxon>
        <taxon>Sordariomycetidae</taxon>
        <taxon>Sordariales</taxon>
        <taxon>Podosporaceae</taxon>
        <taxon>Podospora</taxon>
    </lineage>
</organism>
<dbReference type="EMBL" id="LR026967">
    <property type="protein sequence ID" value="VBB80161.1"/>
    <property type="molecule type" value="Genomic_DNA"/>
</dbReference>